<evidence type="ECO:0000313" key="1">
    <source>
        <dbReference type="EMBL" id="KAA1097245.1"/>
    </source>
</evidence>
<dbReference type="EMBL" id="VDEP01000349">
    <property type="protein sequence ID" value="KAA1097245.1"/>
    <property type="molecule type" value="Genomic_DNA"/>
</dbReference>
<keyword evidence="3" id="KW-1185">Reference proteome</keyword>
<organism evidence="1 4">
    <name type="scientific">Puccinia graminis f. sp. tritici</name>
    <dbReference type="NCBI Taxonomy" id="56615"/>
    <lineage>
        <taxon>Eukaryota</taxon>
        <taxon>Fungi</taxon>
        <taxon>Dikarya</taxon>
        <taxon>Basidiomycota</taxon>
        <taxon>Pucciniomycotina</taxon>
        <taxon>Pucciniomycetes</taxon>
        <taxon>Pucciniales</taxon>
        <taxon>Pucciniaceae</taxon>
        <taxon>Puccinia</taxon>
    </lineage>
</organism>
<name>A0A5B0P6Z4_PUCGR</name>
<evidence type="ECO:0000313" key="2">
    <source>
        <dbReference type="EMBL" id="KAA1104618.1"/>
    </source>
</evidence>
<evidence type="ECO:0000313" key="3">
    <source>
        <dbReference type="Proteomes" id="UP000324748"/>
    </source>
</evidence>
<gene>
    <name evidence="2" type="ORF">PGT21_028232</name>
    <name evidence="1" type="ORF">PGTUg99_012738</name>
</gene>
<dbReference type="Proteomes" id="UP000324748">
    <property type="component" value="Unassembled WGS sequence"/>
</dbReference>
<dbReference type="EMBL" id="VSWC01000041">
    <property type="protein sequence ID" value="KAA1104618.1"/>
    <property type="molecule type" value="Genomic_DNA"/>
</dbReference>
<reference evidence="3 4" key="1">
    <citation type="submission" date="2019-05" db="EMBL/GenBank/DDBJ databases">
        <title>Emergence of the Ug99 lineage of the wheat stem rust pathogen through somatic hybridization.</title>
        <authorList>
            <person name="Li F."/>
            <person name="Upadhyaya N.M."/>
            <person name="Sperschneider J."/>
            <person name="Matny O."/>
            <person name="Nguyen-Phuc H."/>
            <person name="Mago R."/>
            <person name="Raley C."/>
            <person name="Miller M.E."/>
            <person name="Silverstein K.A.T."/>
            <person name="Henningsen E."/>
            <person name="Hirsch C.D."/>
            <person name="Visser B."/>
            <person name="Pretorius Z.A."/>
            <person name="Steffenson B.J."/>
            <person name="Schwessinger B."/>
            <person name="Dodds P.N."/>
            <person name="Figueroa M."/>
        </authorList>
    </citation>
    <scope>NUCLEOTIDE SEQUENCE [LARGE SCALE GENOMIC DNA]</scope>
    <source>
        <strain evidence="2">21-0</strain>
        <strain evidence="1 4">Ug99</strain>
    </source>
</reference>
<sequence length="63" mass="6821">MRKPLFALNSRLSALASALRHTSRSHCGLSMTGNIGKYHLKRPGTSTPFNLVDANISKKLAPS</sequence>
<evidence type="ECO:0000313" key="4">
    <source>
        <dbReference type="Proteomes" id="UP000325313"/>
    </source>
</evidence>
<protein>
    <submittedName>
        <fullName evidence="1">Uncharacterized protein</fullName>
    </submittedName>
</protein>
<dbReference type="AlphaFoldDB" id="A0A5B0P6Z4"/>
<proteinExistence type="predicted"/>
<accession>A0A5B0P6Z4</accession>
<dbReference type="Proteomes" id="UP000325313">
    <property type="component" value="Unassembled WGS sequence"/>
</dbReference>
<comment type="caution">
    <text evidence="1">The sequence shown here is derived from an EMBL/GenBank/DDBJ whole genome shotgun (WGS) entry which is preliminary data.</text>
</comment>